<proteinExistence type="predicted"/>
<protein>
    <submittedName>
        <fullName evidence="1">Uncharacterized protein</fullName>
    </submittedName>
</protein>
<dbReference type="Proteomes" id="UP000243459">
    <property type="component" value="Chromosome 5"/>
</dbReference>
<dbReference type="Gramene" id="ONK70644">
    <property type="protein sequence ID" value="ONK70644"/>
    <property type="gene ID" value="A4U43_C05F35880"/>
</dbReference>
<reference evidence="2" key="1">
    <citation type="journal article" date="2017" name="Nat. Commun.">
        <title>The asparagus genome sheds light on the origin and evolution of a young Y chromosome.</title>
        <authorList>
            <person name="Harkess A."/>
            <person name="Zhou J."/>
            <person name="Xu C."/>
            <person name="Bowers J.E."/>
            <person name="Van der Hulst R."/>
            <person name="Ayyampalayam S."/>
            <person name="Mercati F."/>
            <person name="Riccardi P."/>
            <person name="McKain M.R."/>
            <person name="Kakrana A."/>
            <person name="Tang H."/>
            <person name="Ray J."/>
            <person name="Groenendijk J."/>
            <person name="Arikit S."/>
            <person name="Mathioni S.M."/>
            <person name="Nakano M."/>
            <person name="Shan H."/>
            <person name="Telgmann-Rauber A."/>
            <person name="Kanno A."/>
            <person name="Yue Z."/>
            <person name="Chen H."/>
            <person name="Li W."/>
            <person name="Chen Y."/>
            <person name="Xu X."/>
            <person name="Zhang Y."/>
            <person name="Luo S."/>
            <person name="Chen H."/>
            <person name="Gao J."/>
            <person name="Mao Z."/>
            <person name="Pires J.C."/>
            <person name="Luo M."/>
            <person name="Kudrna D."/>
            <person name="Wing R.A."/>
            <person name="Meyers B.C."/>
            <person name="Yi K."/>
            <person name="Kong H."/>
            <person name="Lavrijsen P."/>
            <person name="Sunseri F."/>
            <person name="Falavigna A."/>
            <person name="Ye Y."/>
            <person name="Leebens-Mack J.H."/>
            <person name="Chen G."/>
        </authorList>
    </citation>
    <scope>NUCLEOTIDE SEQUENCE [LARGE SCALE GENOMIC DNA]</scope>
    <source>
        <strain evidence="2">cv. DH0086</strain>
    </source>
</reference>
<gene>
    <name evidence="1" type="ORF">A4U43_C05F35880</name>
</gene>
<name>A0A5P1EXR0_ASPOF</name>
<organism evidence="1 2">
    <name type="scientific">Asparagus officinalis</name>
    <name type="common">Garden asparagus</name>
    <dbReference type="NCBI Taxonomy" id="4686"/>
    <lineage>
        <taxon>Eukaryota</taxon>
        <taxon>Viridiplantae</taxon>
        <taxon>Streptophyta</taxon>
        <taxon>Embryophyta</taxon>
        <taxon>Tracheophyta</taxon>
        <taxon>Spermatophyta</taxon>
        <taxon>Magnoliopsida</taxon>
        <taxon>Liliopsida</taxon>
        <taxon>Asparagales</taxon>
        <taxon>Asparagaceae</taxon>
        <taxon>Asparagoideae</taxon>
        <taxon>Asparagus</taxon>
    </lineage>
</organism>
<accession>A0A5P1EXR0</accession>
<sequence length="67" mass="7084">MAEINGGRESAEKLLSQWRSIVGKNGRTTSGETQRHSDSGGLILVKLGFFWKMIFGSGAGVGDGGDK</sequence>
<keyword evidence="2" id="KW-1185">Reference proteome</keyword>
<evidence type="ECO:0000313" key="1">
    <source>
        <dbReference type="EMBL" id="ONK70644.1"/>
    </source>
</evidence>
<dbReference type="EMBL" id="CM007385">
    <property type="protein sequence ID" value="ONK70644.1"/>
    <property type="molecule type" value="Genomic_DNA"/>
</dbReference>
<evidence type="ECO:0000313" key="2">
    <source>
        <dbReference type="Proteomes" id="UP000243459"/>
    </source>
</evidence>
<dbReference type="AlphaFoldDB" id="A0A5P1EXR0"/>